<dbReference type="InterPro" id="IPR025959">
    <property type="entry name" value="Winged_HTH_dom"/>
</dbReference>
<dbReference type="Pfam" id="PF13358">
    <property type="entry name" value="DDE_3"/>
    <property type="match status" value="1"/>
</dbReference>
<dbReference type="InterPro" id="IPR047655">
    <property type="entry name" value="Transpos_IS630-like"/>
</dbReference>
<dbReference type="Gene3D" id="3.30.420.10">
    <property type="entry name" value="Ribonuclease H-like superfamily/Ribonuclease H"/>
    <property type="match status" value="1"/>
</dbReference>
<evidence type="ECO:0000313" key="5">
    <source>
        <dbReference type="Proteomes" id="UP000076962"/>
    </source>
</evidence>
<dbReference type="InterPro" id="IPR038717">
    <property type="entry name" value="Tc1-like_DDE_dom"/>
</dbReference>
<dbReference type="EMBL" id="LUTY01002328">
    <property type="protein sequence ID" value="OAD20496.1"/>
    <property type="molecule type" value="Genomic_DNA"/>
</dbReference>
<dbReference type="PANTHER" id="PTHR46564:SF1">
    <property type="entry name" value="TRANSPOSASE"/>
    <property type="match status" value="1"/>
</dbReference>
<evidence type="ECO:0000259" key="3">
    <source>
        <dbReference type="Pfam" id="PF13592"/>
    </source>
</evidence>
<comment type="caution">
    <text evidence="4">The sequence shown here is derived from an EMBL/GenBank/DDBJ whole genome shotgun (WGS) entry which is preliminary data.</text>
</comment>
<reference evidence="4 5" key="1">
    <citation type="submission" date="2016-05" db="EMBL/GenBank/DDBJ databases">
        <title>Single-cell genome of chain-forming Candidatus Thiomargarita nelsonii and comparison to other large sulfur-oxidizing bacteria.</title>
        <authorList>
            <person name="Winkel M."/>
            <person name="Salman V."/>
            <person name="Woyke T."/>
            <person name="Schulz-Vogt H."/>
            <person name="Richter M."/>
            <person name="Flood B."/>
            <person name="Bailey J."/>
            <person name="Amann R."/>
            <person name="Mussmann M."/>
        </authorList>
    </citation>
    <scope>NUCLEOTIDE SEQUENCE [LARGE SCALE GENOMIC DNA]</scope>
    <source>
        <strain evidence="4 5">THI036</strain>
    </source>
</reference>
<dbReference type="GO" id="GO:0003676">
    <property type="term" value="F:nucleic acid binding"/>
    <property type="evidence" value="ECO:0007669"/>
    <property type="project" value="InterPro"/>
</dbReference>
<keyword evidence="1" id="KW-1133">Transmembrane helix</keyword>
<evidence type="ECO:0000259" key="2">
    <source>
        <dbReference type="Pfam" id="PF13358"/>
    </source>
</evidence>
<keyword evidence="5" id="KW-1185">Reference proteome</keyword>
<evidence type="ECO:0000256" key="1">
    <source>
        <dbReference type="SAM" id="Phobius"/>
    </source>
</evidence>
<evidence type="ECO:0000313" key="4">
    <source>
        <dbReference type="EMBL" id="OAD20496.1"/>
    </source>
</evidence>
<sequence>MIKIEFSQNEINQLRHDRYYYPEPRVQRKIDVLLLKSQGIAHNKIAEIVGICPNTLRSYLREYQSGGLDKLKEVNFYQPQSALRQHRQTLDKYFREHPVASINEAIAKIEELTGIKRSPTRVRHFLKSIGLKCQKVGMIPSKADPDAQESFKKNELEPRLAEAQQGKRAVFFVDAAHFVLAPFLGFLWTFTRIFIKAPASRKRFKVLGALNAINHELIRVTNDSYINAQSVCKLLKKIAALNLGVPITLVLDNARYQKCRLVQELAISLDIELLYIPPYSPNLNLIERLWKFVKKKCLYSKYYSDFALFKAAIIDCLVKTHTTHKKELDSLLTLKFQSFKKAQFVKD</sequence>
<dbReference type="Pfam" id="PF13384">
    <property type="entry name" value="HTH_23"/>
    <property type="match status" value="1"/>
</dbReference>
<dbReference type="PANTHER" id="PTHR46564">
    <property type="entry name" value="TRANSPOSASE"/>
    <property type="match status" value="1"/>
</dbReference>
<feature type="domain" description="Winged helix-turn helix" evidence="3">
    <location>
        <begin position="105"/>
        <end position="154"/>
    </location>
</feature>
<keyword evidence="1" id="KW-0472">Membrane</keyword>
<dbReference type="Proteomes" id="UP000076962">
    <property type="component" value="Unassembled WGS sequence"/>
</dbReference>
<dbReference type="InterPro" id="IPR036397">
    <property type="entry name" value="RNaseH_sf"/>
</dbReference>
<feature type="domain" description="Tc1-like transposase DDE" evidence="2">
    <location>
        <begin position="195"/>
        <end position="306"/>
    </location>
</feature>
<proteinExistence type="predicted"/>
<name>A0A0A6NYA0_9GAMM</name>
<protein>
    <submittedName>
        <fullName evidence="4">Transposase, IS630 family</fullName>
    </submittedName>
</protein>
<dbReference type="InterPro" id="IPR012337">
    <property type="entry name" value="RNaseH-like_sf"/>
</dbReference>
<gene>
    <name evidence="4" type="ORF">THIOM_003796</name>
</gene>
<keyword evidence="1" id="KW-0812">Transmembrane</keyword>
<dbReference type="InterPro" id="IPR009057">
    <property type="entry name" value="Homeodomain-like_sf"/>
</dbReference>
<accession>A0A0A6NYA0</accession>
<dbReference type="AlphaFoldDB" id="A0A0A6NYA0"/>
<dbReference type="SUPFAM" id="SSF53098">
    <property type="entry name" value="Ribonuclease H-like"/>
    <property type="match status" value="1"/>
</dbReference>
<organism evidence="4 5">
    <name type="scientific">Candidatus Thiomargarita nelsonii</name>
    <dbReference type="NCBI Taxonomy" id="1003181"/>
    <lineage>
        <taxon>Bacteria</taxon>
        <taxon>Pseudomonadati</taxon>
        <taxon>Pseudomonadota</taxon>
        <taxon>Gammaproteobacteria</taxon>
        <taxon>Thiotrichales</taxon>
        <taxon>Thiotrichaceae</taxon>
        <taxon>Thiomargarita</taxon>
    </lineage>
</organism>
<dbReference type="Pfam" id="PF13592">
    <property type="entry name" value="HTH_33"/>
    <property type="match status" value="1"/>
</dbReference>
<feature type="transmembrane region" description="Helical" evidence="1">
    <location>
        <begin position="175"/>
        <end position="195"/>
    </location>
</feature>
<dbReference type="PATRIC" id="fig|1003181.4.peg.5010"/>
<dbReference type="SUPFAM" id="SSF46689">
    <property type="entry name" value="Homeodomain-like"/>
    <property type="match status" value="1"/>
</dbReference>
<dbReference type="NCBIfam" id="NF033545">
    <property type="entry name" value="transpos_IS630"/>
    <property type="match status" value="1"/>
</dbReference>